<dbReference type="EMBL" id="RPEM01000003">
    <property type="protein sequence ID" value="TGD44073.1"/>
    <property type="molecule type" value="Genomic_DNA"/>
</dbReference>
<proteinExistence type="predicted"/>
<dbReference type="InterPro" id="IPR027417">
    <property type="entry name" value="P-loop_NTPase"/>
</dbReference>
<dbReference type="Gene3D" id="3.40.50.300">
    <property type="entry name" value="P-loop containing nucleotide triphosphate hydrolases"/>
    <property type="match status" value="1"/>
</dbReference>
<keyword evidence="2" id="KW-1185">Reference proteome</keyword>
<accession>A0ABY2KRZ3</accession>
<reference evidence="1 2" key="1">
    <citation type="submission" date="2018-11" db="EMBL/GenBank/DDBJ databases">
        <title>Tabrizicola sp. isolated from sediment of alpine lake.</title>
        <authorList>
            <person name="Liu Z."/>
        </authorList>
    </citation>
    <scope>NUCLEOTIDE SEQUENCE [LARGE SCALE GENOMIC DNA]</scope>
    <source>
        <strain evidence="1 2">DRYC-M-16</strain>
    </source>
</reference>
<gene>
    <name evidence="1" type="ORF">EEB11_05005</name>
</gene>
<organism evidence="1 2">
    <name type="scientific">Pseudotabrizicola sediminis</name>
    <dbReference type="NCBI Taxonomy" id="2486418"/>
    <lineage>
        <taxon>Bacteria</taxon>
        <taxon>Pseudomonadati</taxon>
        <taxon>Pseudomonadota</taxon>
        <taxon>Alphaproteobacteria</taxon>
        <taxon>Rhodobacterales</taxon>
        <taxon>Paracoccaceae</taxon>
        <taxon>Pseudotabrizicola</taxon>
    </lineage>
</organism>
<sequence length="311" mass="36084">MCKRWSMRLSFFKKPIIPPRPVFLLGVGAQKAATTWLYRYLRDHPQCAMGPIKEQSVFQSVYQPDRFRLSEVVKMERLRDHLAASVRGFHKGEAAADPAELLSLMDNLAMNHDIDRYWASYRRLRADHPQARLLGDITPEYSGLTAENFQDIRARMLAEGYAPRVVFLMRDPIERCFSMLRMADRNAAEAGNTVGHPAHERFDTAAKSDWCQMYTRYDRTMAALEAVFQPEEIFYGFYETFLTLDELGRACAFLGIDRAHPNFDRRVNWSPRDGDLDEGALQSVRAFYDEVYEACKRRFGADFIASIWRYC</sequence>
<name>A0ABY2KRZ3_9RHOB</name>
<protein>
    <submittedName>
        <fullName evidence="1">Sulfotransferase</fullName>
    </submittedName>
</protein>
<dbReference type="SUPFAM" id="SSF52540">
    <property type="entry name" value="P-loop containing nucleoside triphosphate hydrolases"/>
    <property type="match status" value="1"/>
</dbReference>
<dbReference type="Pfam" id="PF13469">
    <property type="entry name" value="Sulfotransfer_3"/>
    <property type="match status" value="1"/>
</dbReference>
<dbReference type="Proteomes" id="UP000297741">
    <property type="component" value="Unassembled WGS sequence"/>
</dbReference>
<evidence type="ECO:0000313" key="1">
    <source>
        <dbReference type="EMBL" id="TGD44073.1"/>
    </source>
</evidence>
<comment type="caution">
    <text evidence="1">The sequence shown here is derived from an EMBL/GenBank/DDBJ whole genome shotgun (WGS) entry which is preliminary data.</text>
</comment>
<evidence type="ECO:0000313" key="2">
    <source>
        <dbReference type="Proteomes" id="UP000297741"/>
    </source>
</evidence>